<dbReference type="Proteomes" id="UP000219259">
    <property type="component" value="Unassembled WGS sequence"/>
</dbReference>
<evidence type="ECO:0000313" key="2">
    <source>
        <dbReference type="EMBL" id="PDP43200.1"/>
    </source>
</evidence>
<dbReference type="AlphaFoldDB" id="A0A2A6E6Q0"/>
<accession>A0A2A6E6Q0</accession>
<keyword evidence="1" id="KW-0732">Signal</keyword>
<evidence type="ECO:0008006" key="4">
    <source>
        <dbReference type="Google" id="ProtNLM"/>
    </source>
</evidence>
<comment type="caution">
    <text evidence="2">The sequence shown here is derived from an EMBL/GenBank/DDBJ whole genome shotgun (WGS) entry which is preliminary data.</text>
</comment>
<organism evidence="2 3">
    <name type="scientific">Tannerella forsythia</name>
    <name type="common">Bacteroides forsythus</name>
    <dbReference type="NCBI Taxonomy" id="28112"/>
    <lineage>
        <taxon>Bacteria</taxon>
        <taxon>Pseudomonadati</taxon>
        <taxon>Bacteroidota</taxon>
        <taxon>Bacteroidia</taxon>
        <taxon>Bacteroidales</taxon>
        <taxon>Tannerellaceae</taxon>
        <taxon>Tannerella</taxon>
    </lineage>
</organism>
<feature type="signal peptide" evidence="1">
    <location>
        <begin position="1"/>
        <end position="21"/>
    </location>
</feature>
<evidence type="ECO:0000313" key="3">
    <source>
        <dbReference type="Proteomes" id="UP000219259"/>
    </source>
</evidence>
<evidence type="ECO:0000256" key="1">
    <source>
        <dbReference type="SAM" id="SignalP"/>
    </source>
</evidence>
<reference evidence="2 3" key="1">
    <citation type="submission" date="2017-09" db="EMBL/GenBank/DDBJ databases">
        <title>Phase variable restriction modification systems are present in the genome sequences of periodontal pathogens Prevotella intermedia, Tannerella forsythia and Porphyromonas gingivalis.</title>
        <authorList>
            <person name="Haigh R.D."/>
            <person name="Crawford L."/>
            <person name="Ralph J."/>
            <person name="Wanford J."/>
            <person name="Vartoukian S.R."/>
            <person name="Hijazib K."/>
            <person name="Wade W."/>
            <person name="Oggioni M.R."/>
        </authorList>
    </citation>
    <scope>NUCLEOTIDE SEQUENCE [LARGE SCALE GENOMIC DNA]</scope>
    <source>
        <strain evidence="2 3">WW11663</strain>
    </source>
</reference>
<dbReference type="RefSeq" id="WP_097531411.1">
    <property type="nucleotide sequence ID" value="NZ_NSLJ01000025.1"/>
</dbReference>
<protein>
    <recommendedName>
        <fullName evidence="4">DUF1566 domain-containing protein</fullName>
    </recommendedName>
</protein>
<name>A0A2A6E6Q0_TANFO</name>
<feature type="chain" id="PRO_5013218601" description="DUF1566 domain-containing protein" evidence="1">
    <location>
        <begin position="22"/>
        <end position="557"/>
    </location>
</feature>
<dbReference type="EMBL" id="NSLJ01000025">
    <property type="protein sequence ID" value="PDP43200.1"/>
    <property type="molecule type" value="Genomic_DNA"/>
</dbReference>
<dbReference type="PROSITE" id="PS51257">
    <property type="entry name" value="PROKAR_LIPOPROTEIN"/>
    <property type="match status" value="1"/>
</dbReference>
<gene>
    <name evidence="2" type="ORF">CLI86_09515</name>
</gene>
<sequence>MKRIQSILLAIAMLLAAPAFFTSCQEDAPEINYTMNVSVINDFTKVMEAINNGFLKNEEAIKKLTEAIDKMNADQQTKLQAIIDVLNSVNATFETKLAAIEAAMKAQTLSFEGKLALLETAVKNQTLKQEEMAGKLITAINNLQGSMEAKIAAIAEAINSVNTTLQSKLALIEAAIKAQTLSLEAKLTLLETAIKNQTLKQEEMAGKLITAINNLQGSMEAKIAAITEAINNVNTTLQSKLALIEAAIKAQTLSLEAKLGLIEAAIKAMPNYSDKFDAVVAALNAMKAQIEALGTGQAGIVNAINSLIAAVNSGNADTAAALAQIIQKLEELKEKIGNGGGGVIPPTPQPTMEYVDLGLSVKWATCNLGATKPSDYGHYYAWGETEPKTDYTWATYKWMQAGQSDWKHITKYTVADGQTEGIWYDAGGTFIGDNKTTLEAADDAATRKLGSPWRMPTLVEIRELLDANNCTWTWTTQDGKNGYEVKSKTNGNSIFLPAAGYRGGSALYYAGSGGYFWSSSLDAARSYCARNLGFDSGARGWYHNPRFYGFSVRPVRP</sequence>
<proteinExistence type="predicted"/>